<gene>
    <name evidence="3" type="ORF">QC820_05945</name>
</gene>
<dbReference type="EMBL" id="JARWAL010000004">
    <property type="protein sequence ID" value="MDR5892352.1"/>
    <property type="molecule type" value="Genomic_DNA"/>
</dbReference>
<dbReference type="Pfam" id="PF12266">
    <property type="entry name" value="DUF3613"/>
    <property type="match status" value="1"/>
</dbReference>
<feature type="region of interest" description="Disordered" evidence="1">
    <location>
        <begin position="28"/>
        <end position="79"/>
    </location>
</feature>
<sequence length="110" mass="12074">MKRPELCHALPPALLLAMLLGAAPALANDSASPAAEPRGETHGPVERPARSTPAPGDATRRLLEQQRAGHYASPNDQWLSGDVQREVYRRYVNSFSRPIPERFIDDGFSN</sequence>
<dbReference type="InterPro" id="IPR022053">
    <property type="entry name" value="DUF3613"/>
</dbReference>
<reference evidence="3 4" key="1">
    <citation type="submission" date="2023-04" db="EMBL/GenBank/DDBJ databases">
        <title>A long-awaited taxogenomic arrangement of the family Halomonadaceae.</title>
        <authorList>
            <person name="De La Haba R."/>
            <person name="Chuvochina M."/>
            <person name="Wittouck S."/>
            <person name="Arahal D.R."/>
            <person name="Sanchez-Porro C."/>
            <person name="Hugenholtz P."/>
            <person name="Ventosa A."/>
        </authorList>
    </citation>
    <scope>NUCLEOTIDE SEQUENCE [LARGE SCALE GENOMIC DNA]</scope>
    <source>
        <strain evidence="3 4">DSM 17332</strain>
    </source>
</reference>
<evidence type="ECO:0000256" key="2">
    <source>
        <dbReference type="SAM" id="SignalP"/>
    </source>
</evidence>
<organism evidence="3 4">
    <name type="scientific">Halomonas mongoliensis</name>
    <dbReference type="NCBI Taxonomy" id="321265"/>
    <lineage>
        <taxon>Bacteria</taxon>
        <taxon>Pseudomonadati</taxon>
        <taxon>Pseudomonadota</taxon>
        <taxon>Gammaproteobacteria</taxon>
        <taxon>Oceanospirillales</taxon>
        <taxon>Halomonadaceae</taxon>
        <taxon>Halomonas</taxon>
    </lineage>
</organism>
<feature type="signal peptide" evidence="2">
    <location>
        <begin position="1"/>
        <end position="27"/>
    </location>
</feature>
<evidence type="ECO:0000313" key="3">
    <source>
        <dbReference type="EMBL" id="MDR5892352.1"/>
    </source>
</evidence>
<evidence type="ECO:0000313" key="4">
    <source>
        <dbReference type="Proteomes" id="UP001252270"/>
    </source>
</evidence>
<dbReference type="RefSeq" id="WP_309636151.1">
    <property type="nucleotide sequence ID" value="NZ_JARWAL010000004.1"/>
</dbReference>
<feature type="compositionally biased region" description="Basic and acidic residues" evidence="1">
    <location>
        <begin position="37"/>
        <end position="49"/>
    </location>
</feature>
<name>A0ABU1GL98_9GAMM</name>
<accession>A0ABU1GL98</accession>
<evidence type="ECO:0000256" key="1">
    <source>
        <dbReference type="SAM" id="MobiDB-lite"/>
    </source>
</evidence>
<proteinExistence type="predicted"/>
<keyword evidence="2" id="KW-0732">Signal</keyword>
<comment type="caution">
    <text evidence="3">The sequence shown here is derived from an EMBL/GenBank/DDBJ whole genome shotgun (WGS) entry which is preliminary data.</text>
</comment>
<protein>
    <submittedName>
        <fullName evidence="3">DUF3613 domain-containing protein</fullName>
    </submittedName>
</protein>
<keyword evidence="4" id="KW-1185">Reference proteome</keyword>
<dbReference type="Proteomes" id="UP001252270">
    <property type="component" value="Unassembled WGS sequence"/>
</dbReference>
<feature type="chain" id="PRO_5046314264" evidence="2">
    <location>
        <begin position="28"/>
        <end position="110"/>
    </location>
</feature>